<feature type="transmembrane region" description="Helical" evidence="10">
    <location>
        <begin position="242"/>
        <end position="265"/>
    </location>
</feature>
<evidence type="ECO:0000256" key="3">
    <source>
        <dbReference type="ARBA" id="ARBA00022448"/>
    </source>
</evidence>
<keyword evidence="6 10" id="KW-0812">Transmembrane</keyword>
<dbReference type="FunFam" id="1.20.1250.20:FF:000218">
    <property type="entry name" value="facilitated trehalose transporter Tret1"/>
    <property type="match status" value="1"/>
</dbReference>
<evidence type="ECO:0000256" key="1">
    <source>
        <dbReference type="ARBA" id="ARBA00004651"/>
    </source>
</evidence>
<keyword evidence="5" id="KW-0762">Sugar transport</keyword>
<dbReference type="NCBIfam" id="TIGR00879">
    <property type="entry name" value="SP"/>
    <property type="match status" value="1"/>
</dbReference>
<evidence type="ECO:0000256" key="7">
    <source>
        <dbReference type="ARBA" id="ARBA00022989"/>
    </source>
</evidence>
<evidence type="ECO:0000256" key="10">
    <source>
        <dbReference type="SAM" id="Phobius"/>
    </source>
</evidence>
<dbReference type="eggNOG" id="COG2814">
    <property type="taxonomic scope" value="Bacteria"/>
</dbReference>
<proteinExistence type="inferred from homology"/>
<dbReference type="Pfam" id="PF00083">
    <property type="entry name" value="Sugar_tr"/>
    <property type="match status" value="1"/>
</dbReference>
<dbReference type="EMBL" id="ATDL01000012">
    <property type="protein sequence ID" value="ERJ59903.1"/>
    <property type="molecule type" value="Genomic_DNA"/>
</dbReference>
<comment type="subcellular location">
    <subcellularLocation>
        <location evidence="1">Cell membrane</location>
        <topology evidence="1">Multi-pass membrane protein</topology>
    </subcellularLocation>
</comment>
<dbReference type="STRING" id="1346330.M472_14115"/>
<feature type="transmembrane region" description="Helical" evidence="10">
    <location>
        <begin position="161"/>
        <end position="183"/>
    </location>
</feature>
<evidence type="ECO:0000256" key="4">
    <source>
        <dbReference type="ARBA" id="ARBA00022475"/>
    </source>
</evidence>
<feature type="transmembrane region" description="Helical" evidence="10">
    <location>
        <begin position="75"/>
        <end position="93"/>
    </location>
</feature>
<evidence type="ECO:0000256" key="5">
    <source>
        <dbReference type="ARBA" id="ARBA00022597"/>
    </source>
</evidence>
<dbReference type="GO" id="GO:0022857">
    <property type="term" value="F:transmembrane transporter activity"/>
    <property type="evidence" value="ECO:0007669"/>
    <property type="project" value="InterPro"/>
</dbReference>
<sequence length="445" mass="48957">MNNKINFWTFIIALGGFLFGFDTAVISGGEKDIQHFWDLSSQQHGFTMSIALIGTVLGALIGGVPSDRFGRKNTLYIVAVLYLVSSLLTAFAQSWPLFMVFRFLGGVGVGISSIVGPIYISELAPADKRGKLVGMFQFNIVLGIVCAYVSNYFLAGMGEEAWRWMLGVMAVPALLFLILIPLLPESPRWLWLKTGDDARVKGILKMVSEVSYESDFVRIKEQSSSKQTGTEALFQKKYARPIILAVLFACFNQLAGINAIIYYAPRVFELAGLGAESSLLSTIGIGTVNFIFTLLAINVIDKYGRKKLMLIGSLGLIATLFLVSLSFFALANGDNGILANGNIIVMLLMLFIAFFAFSQGAVIWVFISEIFPNEVRAKGQTLGSLTHWVLAAVITFAFPILTERIGGGYTFMIFAVCMVFQLIYTLKLMPETKGMSLERIQMDKD</sequence>
<evidence type="ECO:0000256" key="2">
    <source>
        <dbReference type="ARBA" id="ARBA00010992"/>
    </source>
</evidence>
<accession>U2JB61</accession>
<feature type="transmembrane region" description="Helical" evidence="10">
    <location>
        <begin position="99"/>
        <end position="120"/>
    </location>
</feature>
<feature type="transmembrane region" description="Helical" evidence="10">
    <location>
        <begin position="407"/>
        <end position="426"/>
    </location>
</feature>
<dbReference type="PANTHER" id="PTHR48023">
    <property type="entry name" value="D-XYLOSE-PROTON SYMPORTER-LIKE 2"/>
    <property type="match status" value="1"/>
</dbReference>
<feature type="transmembrane region" description="Helical" evidence="10">
    <location>
        <begin position="46"/>
        <end position="63"/>
    </location>
</feature>
<dbReference type="InterPro" id="IPR005828">
    <property type="entry name" value="MFS_sugar_transport-like"/>
</dbReference>
<dbReference type="InterPro" id="IPR050820">
    <property type="entry name" value="MFS_Sugar_Transporter"/>
</dbReference>
<feature type="transmembrane region" description="Helical" evidence="10">
    <location>
        <begin position="343"/>
        <end position="367"/>
    </location>
</feature>
<evidence type="ECO:0000313" key="13">
    <source>
        <dbReference type="Proteomes" id="UP000016584"/>
    </source>
</evidence>
<keyword evidence="4" id="KW-1003">Cell membrane</keyword>
<keyword evidence="7 10" id="KW-1133">Transmembrane helix</keyword>
<dbReference type="InterPro" id="IPR003663">
    <property type="entry name" value="Sugar/inositol_transpt"/>
</dbReference>
<dbReference type="Gene3D" id="1.20.1250.20">
    <property type="entry name" value="MFS general substrate transporter like domains"/>
    <property type="match status" value="1"/>
</dbReference>
<dbReference type="OrthoDB" id="9783823at2"/>
<evidence type="ECO:0000259" key="11">
    <source>
        <dbReference type="PROSITE" id="PS50850"/>
    </source>
</evidence>
<organism evidence="12 13">
    <name type="scientific">Sphingobacterium paucimobilis HER1398</name>
    <dbReference type="NCBI Taxonomy" id="1346330"/>
    <lineage>
        <taxon>Bacteria</taxon>
        <taxon>Pseudomonadati</taxon>
        <taxon>Bacteroidota</taxon>
        <taxon>Sphingobacteriia</taxon>
        <taxon>Sphingobacteriales</taxon>
        <taxon>Sphingobacteriaceae</taxon>
        <taxon>Sphingobacterium</taxon>
    </lineage>
</organism>
<keyword evidence="8 10" id="KW-0472">Membrane</keyword>
<comment type="caution">
    <text evidence="12">The sequence shown here is derived from an EMBL/GenBank/DDBJ whole genome shotgun (WGS) entry which is preliminary data.</text>
</comment>
<evidence type="ECO:0000256" key="8">
    <source>
        <dbReference type="ARBA" id="ARBA00023136"/>
    </source>
</evidence>
<dbReference type="RefSeq" id="WP_021069722.1">
    <property type="nucleotide sequence ID" value="NZ_ATDL01000012.1"/>
</dbReference>
<dbReference type="SUPFAM" id="SSF103473">
    <property type="entry name" value="MFS general substrate transporter"/>
    <property type="match status" value="1"/>
</dbReference>
<keyword evidence="3 9" id="KW-0813">Transport</keyword>
<protein>
    <recommendedName>
        <fullName evidence="11">Major facilitator superfamily (MFS) profile domain-containing protein</fullName>
    </recommendedName>
</protein>
<dbReference type="AlphaFoldDB" id="U2JB61"/>
<comment type="similarity">
    <text evidence="2 9">Belongs to the major facilitator superfamily. Sugar transporter (TC 2.A.1.1) family.</text>
</comment>
<dbReference type="PROSITE" id="PS00217">
    <property type="entry name" value="SUGAR_TRANSPORT_2"/>
    <property type="match status" value="1"/>
</dbReference>
<dbReference type="InterPro" id="IPR036259">
    <property type="entry name" value="MFS_trans_sf"/>
</dbReference>
<dbReference type="PROSITE" id="PS50850">
    <property type="entry name" value="MFS"/>
    <property type="match status" value="1"/>
</dbReference>
<dbReference type="PANTHER" id="PTHR48023:SF4">
    <property type="entry name" value="D-XYLOSE-PROTON SYMPORTER-LIKE 2"/>
    <property type="match status" value="1"/>
</dbReference>
<feature type="transmembrane region" description="Helical" evidence="10">
    <location>
        <begin position="7"/>
        <end position="26"/>
    </location>
</feature>
<name>U2JB61_9SPHI</name>
<keyword evidence="13" id="KW-1185">Reference proteome</keyword>
<gene>
    <name evidence="12" type="ORF">M472_14115</name>
</gene>
<feature type="transmembrane region" description="Helical" evidence="10">
    <location>
        <begin position="132"/>
        <end position="155"/>
    </location>
</feature>
<dbReference type="PRINTS" id="PR00171">
    <property type="entry name" value="SUGRTRNSPORT"/>
</dbReference>
<feature type="transmembrane region" description="Helical" evidence="10">
    <location>
        <begin position="379"/>
        <end position="401"/>
    </location>
</feature>
<feature type="transmembrane region" description="Helical" evidence="10">
    <location>
        <begin position="277"/>
        <end position="297"/>
    </location>
</feature>
<dbReference type="InterPro" id="IPR005829">
    <property type="entry name" value="Sugar_transporter_CS"/>
</dbReference>
<dbReference type="PROSITE" id="PS00216">
    <property type="entry name" value="SUGAR_TRANSPORT_1"/>
    <property type="match status" value="2"/>
</dbReference>
<dbReference type="Proteomes" id="UP000016584">
    <property type="component" value="Unassembled WGS sequence"/>
</dbReference>
<dbReference type="PATRIC" id="fig|1346330.5.peg.1540"/>
<reference evidence="12 13" key="1">
    <citation type="journal article" date="2013" name="Genome Announc.">
        <title>The Draft Genome Sequence of Sphingomonas paucimobilis Strain HER1398 (Proteobacteria), Host to the Giant PAU Phage, Indicates That It Is a Member of the Genus Sphingobacterium (Bacteroidetes).</title>
        <authorList>
            <person name="White R.A.III."/>
            <person name="Suttle C.A."/>
        </authorList>
    </citation>
    <scope>NUCLEOTIDE SEQUENCE [LARGE SCALE GENOMIC DNA]</scope>
    <source>
        <strain evidence="12 13">HER1398</strain>
    </source>
</reference>
<feature type="transmembrane region" description="Helical" evidence="10">
    <location>
        <begin position="309"/>
        <end position="331"/>
    </location>
</feature>
<evidence type="ECO:0000313" key="12">
    <source>
        <dbReference type="EMBL" id="ERJ59903.1"/>
    </source>
</evidence>
<dbReference type="GO" id="GO:0005886">
    <property type="term" value="C:plasma membrane"/>
    <property type="evidence" value="ECO:0007669"/>
    <property type="project" value="UniProtKB-SubCell"/>
</dbReference>
<dbReference type="InterPro" id="IPR020846">
    <property type="entry name" value="MFS_dom"/>
</dbReference>
<evidence type="ECO:0000256" key="6">
    <source>
        <dbReference type="ARBA" id="ARBA00022692"/>
    </source>
</evidence>
<evidence type="ECO:0000256" key="9">
    <source>
        <dbReference type="RuleBase" id="RU003346"/>
    </source>
</evidence>
<feature type="domain" description="Major facilitator superfamily (MFS) profile" evidence="11">
    <location>
        <begin position="8"/>
        <end position="433"/>
    </location>
</feature>